<evidence type="ECO:0000313" key="3">
    <source>
        <dbReference type="Proteomes" id="UP000274756"/>
    </source>
</evidence>
<dbReference type="Proteomes" id="UP000274756">
    <property type="component" value="Unassembled WGS sequence"/>
</dbReference>
<keyword evidence="3" id="KW-1185">Reference proteome</keyword>
<evidence type="ECO:0000313" key="4">
    <source>
        <dbReference type="WBParaSite" id="DME_0000807401-mRNA-1"/>
    </source>
</evidence>
<evidence type="ECO:0000313" key="2">
    <source>
        <dbReference type="Proteomes" id="UP000038040"/>
    </source>
</evidence>
<dbReference type="AlphaFoldDB" id="A0A0N4UK47"/>
<reference evidence="4" key="1">
    <citation type="submission" date="2017-02" db="UniProtKB">
        <authorList>
            <consortium name="WormBaseParasite"/>
        </authorList>
    </citation>
    <scope>IDENTIFICATION</scope>
</reference>
<dbReference type="EMBL" id="UYYG01000049">
    <property type="protein sequence ID" value="VDN52226.1"/>
    <property type="molecule type" value="Genomic_DNA"/>
</dbReference>
<name>A0A0N4UK47_DRAME</name>
<dbReference type="WBParaSite" id="DME_0000807401-mRNA-1">
    <property type="protein sequence ID" value="DME_0000807401-mRNA-1"/>
    <property type="gene ID" value="DME_0000807401"/>
</dbReference>
<reference evidence="1 3" key="2">
    <citation type="submission" date="2018-11" db="EMBL/GenBank/DDBJ databases">
        <authorList>
            <consortium name="Pathogen Informatics"/>
        </authorList>
    </citation>
    <scope>NUCLEOTIDE SEQUENCE [LARGE SCALE GENOMIC DNA]</scope>
</reference>
<accession>A0A0N4UK47</accession>
<gene>
    <name evidence="1" type="ORF">DME_LOCUS2199</name>
</gene>
<organism evidence="2 4">
    <name type="scientific">Dracunculus medinensis</name>
    <name type="common">Guinea worm</name>
    <dbReference type="NCBI Taxonomy" id="318479"/>
    <lineage>
        <taxon>Eukaryota</taxon>
        <taxon>Metazoa</taxon>
        <taxon>Ecdysozoa</taxon>
        <taxon>Nematoda</taxon>
        <taxon>Chromadorea</taxon>
        <taxon>Rhabditida</taxon>
        <taxon>Spirurina</taxon>
        <taxon>Dracunculoidea</taxon>
        <taxon>Dracunculidae</taxon>
        <taxon>Dracunculus</taxon>
    </lineage>
</organism>
<protein>
    <submittedName>
        <fullName evidence="4">Transposase</fullName>
    </submittedName>
</protein>
<sequence>MPEGKAKKVFSIGALDLMPYSPIASPQRGHRLYGRLSLSTQSKRNGSDMTIAMPFRLGASEAS</sequence>
<evidence type="ECO:0000313" key="1">
    <source>
        <dbReference type="EMBL" id="VDN52226.1"/>
    </source>
</evidence>
<proteinExistence type="predicted"/>
<dbReference type="Proteomes" id="UP000038040">
    <property type="component" value="Unplaced"/>
</dbReference>